<evidence type="ECO:0000313" key="3">
    <source>
        <dbReference type="Proteomes" id="UP000622547"/>
    </source>
</evidence>
<sequence length="128" mass="13675">MVPVSMYGGGSRLPEVILGLSAYEPAVNDIDDIAYRALIPTRSYKSPKSSKMTPTTGLQAVRGPATSPVEDENRGKRAKVVTCRHVQSHTVARLSGRRRPRLCETTPNSPAAGPGQALTLVLVIVVIP</sequence>
<dbReference type="Proteomes" id="UP000622547">
    <property type="component" value="Unassembled WGS sequence"/>
</dbReference>
<feature type="compositionally biased region" description="Polar residues" evidence="1">
    <location>
        <begin position="44"/>
        <end position="58"/>
    </location>
</feature>
<evidence type="ECO:0000313" key="2">
    <source>
        <dbReference type="EMBL" id="GII39263.1"/>
    </source>
</evidence>
<proteinExistence type="predicted"/>
<feature type="region of interest" description="Disordered" evidence="1">
    <location>
        <begin position="44"/>
        <end position="111"/>
    </location>
</feature>
<keyword evidence="3" id="KW-1185">Reference proteome</keyword>
<name>A0A8J3U624_9ACTN</name>
<protein>
    <submittedName>
        <fullName evidence="2">Uncharacterized protein</fullName>
    </submittedName>
</protein>
<dbReference type="AlphaFoldDB" id="A0A8J3U624"/>
<gene>
    <name evidence="2" type="ORF">Pph01_42660</name>
</gene>
<dbReference type="EMBL" id="BOOP01000019">
    <property type="protein sequence ID" value="GII39263.1"/>
    <property type="molecule type" value="Genomic_DNA"/>
</dbReference>
<reference evidence="2 3" key="1">
    <citation type="submission" date="2021-01" db="EMBL/GenBank/DDBJ databases">
        <title>Whole genome shotgun sequence of Planotetraspora phitsanulokensis NBRC 104273.</title>
        <authorList>
            <person name="Komaki H."/>
            <person name="Tamura T."/>
        </authorList>
    </citation>
    <scope>NUCLEOTIDE SEQUENCE [LARGE SCALE GENOMIC DNA]</scope>
    <source>
        <strain evidence="2 3">NBRC 104273</strain>
    </source>
</reference>
<comment type="caution">
    <text evidence="2">The sequence shown here is derived from an EMBL/GenBank/DDBJ whole genome shotgun (WGS) entry which is preliminary data.</text>
</comment>
<accession>A0A8J3U624</accession>
<evidence type="ECO:0000256" key="1">
    <source>
        <dbReference type="SAM" id="MobiDB-lite"/>
    </source>
</evidence>
<organism evidence="2 3">
    <name type="scientific">Planotetraspora phitsanulokensis</name>
    <dbReference type="NCBI Taxonomy" id="575192"/>
    <lineage>
        <taxon>Bacteria</taxon>
        <taxon>Bacillati</taxon>
        <taxon>Actinomycetota</taxon>
        <taxon>Actinomycetes</taxon>
        <taxon>Streptosporangiales</taxon>
        <taxon>Streptosporangiaceae</taxon>
        <taxon>Planotetraspora</taxon>
    </lineage>
</organism>